<dbReference type="STRING" id="713588.SAMN05421789_108122"/>
<dbReference type="InterPro" id="IPR005094">
    <property type="entry name" value="Endonuclease_MobA/VirD2"/>
</dbReference>
<accession>A0A1N7MEW6</accession>
<dbReference type="RefSeq" id="WP_076387294.1">
    <property type="nucleotide sequence ID" value="NZ_FTOI01000008.1"/>
</dbReference>
<name>A0A1N7MEW6_9FLAO</name>
<protein>
    <submittedName>
        <fullName evidence="2">Relaxase/Mobilisation nuclease domain-containing protein</fullName>
    </submittedName>
</protein>
<organism evidence="2 3">
    <name type="scientific">Kaistella chaponensis</name>
    <dbReference type="NCBI Taxonomy" id="713588"/>
    <lineage>
        <taxon>Bacteria</taxon>
        <taxon>Pseudomonadati</taxon>
        <taxon>Bacteroidota</taxon>
        <taxon>Flavobacteriia</taxon>
        <taxon>Flavobacteriales</taxon>
        <taxon>Weeksellaceae</taxon>
        <taxon>Chryseobacterium group</taxon>
        <taxon>Kaistella</taxon>
    </lineage>
</organism>
<sequence>MIGKAKSCIGGFSLFNYVVDDEKGIEILRNNLCGETPIELFQEMKILQNLNQKATNKLISLVLSPHVNDGENLSKKQLENITKEFLKELNIDTEKSQFIAFLHTEKRHRHIHILLNRVDENGKLFQDHHIGKKAQWSAHRVAEKNRLISAKQIRIDKIKDVETIKMDSKNLRKEIYQKHLKVMESTPITMEKYLAEMLKKNIKFIPTINKQGELQGFRVRDMENQGEMKASEVHRNMGLKILLDSGLFFKDENFSLNNTMQKLNQVNSQKLEKDWSNAEKKNNSFSSSNIFAPSPCIVDHTEDELKRKRKKLFKR</sequence>
<feature type="domain" description="MobA/VirD2-like nuclease" evidence="1">
    <location>
        <begin position="17"/>
        <end position="146"/>
    </location>
</feature>
<evidence type="ECO:0000313" key="2">
    <source>
        <dbReference type="EMBL" id="SIS84592.1"/>
    </source>
</evidence>
<keyword evidence="3" id="KW-1185">Reference proteome</keyword>
<gene>
    <name evidence="2" type="ORF">SAMN05421789_108122</name>
</gene>
<dbReference type="AlphaFoldDB" id="A0A1N7MEW6"/>
<reference evidence="3" key="1">
    <citation type="submission" date="2017-01" db="EMBL/GenBank/DDBJ databases">
        <authorList>
            <person name="Varghese N."/>
            <person name="Submissions S."/>
        </authorList>
    </citation>
    <scope>NUCLEOTIDE SEQUENCE [LARGE SCALE GENOMIC DNA]</scope>
    <source>
        <strain evidence="3">DSM 23145</strain>
    </source>
</reference>
<evidence type="ECO:0000259" key="1">
    <source>
        <dbReference type="Pfam" id="PF03432"/>
    </source>
</evidence>
<evidence type="ECO:0000313" key="3">
    <source>
        <dbReference type="Proteomes" id="UP000185839"/>
    </source>
</evidence>
<dbReference type="EMBL" id="FTOI01000008">
    <property type="protein sequence ID" value="SIS84592.1"/>
    <property type="molecule type" value="Genomic_DNA"/>
</dbReference>
<dbReference type="Pfam" id="PF03432">
    <property type="entry name" value="Relaxase"/>
    <property type="match status" value="1"/>
</dbReference>
<proteinExistence type="predicted"/>
<dbReference type="Proteomes" id="UP000185839">
    <property type="component" value="Unassembled WGS sequence"/>
</dbReference>
<dbReference type="OrthoDB" id="3035232at2"/>